<evidence type="ECO:0000256" key="3">
    <source>
        <dbReference type="ARBA" id="ARBA00005336"/>
    </source>
</evidence>
<evidence type="ECO:0000256" key="4">
    <source>
        <dbReference type="ARBA" id="ARBA00012744"/>
    </source>
</evidence>
<evidence type="ECO:0000256" key="8">
    <source>
        <dbReference type="ARBA" id="ARBA00023295"/>
    </source>
</evidence>
<keyword evidence="5" id="KW-0964">Secreted</keyword>
<feature type="signal peptide" evidence="10">
    <location>
        <begin position="1"/>
        <end position="25"/>
    </location>
</feature>
<evidence type="ECO:0000256" key="10">
    <source>
        <dbReference type="SAM" id="SignalP"/>
    </source>
</evidence>
<dbReference type="GO" id="GO:0005576">
    <property type="term" value="C:extracellular region"/>
    <property type="evidence" value="ECO:0007669"/>
    <property type="project" value="UniProtKB-SubCell"/>
</dbReference>
<evidence type="ECO:0000256" key="6">
    <source>
        <dbReference type="ARBA" id="ARBA00022729"/>
    </source>
</evidence>
<dbReference type="GO" id="GO:0009251">
    <property type="term" value="P:glucan catabolic process"/>
    <property type="evidence" value="ECO:0007669"/>
    <property type="project" value="TreeGrafter"/>
</dbReference>
<dbReference type="PANTHER" id="PTHR42715:SF12">
    <property type="entry name" value="BETA-GLUCOSIDASE G-RELATED"/>
    <property type="match status" value="1"/>
</dbReference>
<dbReference type="SUPFAM" id="SSF51445">
    <property type="entry name" value="(Trans)glycosidases"/>
    <property type="match status" value="1"/>
</dbReference>
<dbReference type="InterPro" id="IPR017853">
    <property type="entry name" value="GH"/>
</dbReference>
<dbReference type="AlphaFoldDB" id="A0AAD4EB14"/>
<dbReference type="InterPro" id="IPR050288">
    <property type="entry name" value="Cellulose_deg_GH3"/>
</dbReference>
<comment type="catalytic activity">
    <reaction evidence="1">
        <text>Hydrolysis of terminal, non-reducing beta-D-glucosyl residues with release of beta-D-glucose.</text>
        <dbReference type="EC" id="3.2.1.21"/>
    </reaction>
</comment>
<sequence>MTAFPAGIQVAWNCALMCACGLALGQEFKGKAVNTALGPMMNMGRVPQGGRNWEGFSADPFLTGESAY</sequence>
<comment type="function">
    <text evidence="9">Beta-glucosidases are one of a number of cellulolytic enzymes involved in the degradation of cellulosic biomass. Catalyzes the last step releasing glucose from the inhibitory cellobiose.</text>
</comment>
<comment type="similarity">
    <text evidence="3">Belongs to the glycosyl hydrolase 3 family.</text>
</comment>
<evidence type="ECO:0000256" key="2">
    <source>
        <dbReference type="ARBA" id="ARBA00004613"/>
    </source>
</evidence>
<dbReference type="GO" id="GO:0008422">
    <property type="term" value="F:beta-glucosidase activity"/>
    <property type="evidence" value="ECO:0007669"/>
    <property type="project" value="UniProtKB-EC"/>
</dbReference>
<keyword evidence="12" id="KW-1185">Reference proteome</keyword>
<evidence type="ECO:0000256" key="7">
    <source>
        <dbReference type="ARBA" id="ARBA00022801"/>
    </source>
</evidence>
<dbReference type="EC" id="3.2.1.21" evidence="4"/>
<protein>
    <recommendedName>
        <fullName evidence="4">beta-glucosidase</fullName>
        <ecNumber evidence="4">3.2.1.21</ecNumber>
    </recommendedName>
</protein>
<dbReference type="EMBL" id="JABBWK010000015">
    <property type="protein sequence ID" value="KAG1902949.1"/>
    <property type="molecule type" value="Genomic_DNA"/>
</dbReference>
<gene>
    <name evidence="11" type="ORF">F5891DRAFT_1186090</name>
</gene>
<name>A0AAD4EB14_9AGAM</name>
<keyword evidence="8" id="KW-0326">Glycosidase</keyword>
<keyword evidence="7 11" id="KW-0378">Hydrolase</keyword>
<dbReference type="InterPro" id="IPR036962">
    <property type="entry name" value="Glyco_hydro_3_N_sf"/>
</dbReference>
<dbReference type="GeneID" id="64660940"/>
<organism evidence="11 12">
    <name type="scientific">Suillus fuscotomentosus</name>
    <dbReference type="NCBI Taxonomy" id="1912939"/>
    <lineage>
        <taxon>Eukaryota</taxon>
        <taxon>Fungi</taxon>
        <taxon>Dikarya</taxon>
        <taxon>Basidiomycota</taxon>
        <taxon>Agaricomycotina</taxon>
        <taxon>Agaricomycetes</taxon>
        <taxon>Agaricomycetidae</taxon>
        <taxon>Boletales</taxon>
        <taxon>Suillineae</taxon>
        <taxon>Suillaceae</taxon>
        <taxon>Suillus</taxon>
    </lineage>
</organism>
<evidence type="ECO:0000313" key="11">
    <source>
        <dbReference type="EMBL" id="KAG1902949.1"/>
    </source>
</evidence>
<dbReference type="PANTHER" id="PTHR42715">
    <property type="entry name" value="BETA-GLUCOSIDASE"/>
    <property type="match status" value="1"/>
</dbReference>
<comment type="caution">
    <text evidence="11">The sequence shown here is derived from an EMBL/GenBank/DDBJ whole genome shotgun (WGS) entry which is preliminary data.</text>
</comment>
<dbReference type="RefSeq" id="XP_041228524.1">
    <property type="nucleotide sequence ID" value="XM_041366642.1"/>
</dbReference>
<accession>A0AAD4EB14</accession>
<dbReference type="Gene3D" id="3.20.20.300">
    <property type="entry name" value="Glycoside hydrolase, family 3, N-terminal domain"/>
    <property type="match status" value="1"/>
</dbReference>
<evidence type="ECO:0000256" key="9">
    <source>
        <dbReference type="ARBA" id="ARBA00024983"/>
    </source>
</evidence>
<reference evidence="11" key="1">
    <citation type="journal article" date="2020" name="New Phytol.">
        <title>Comparative genomics reveals dynamic genome evolution in host specialist ectomycorrhizal fungi.</title>
        <authorList>
            <person name="Lofgren L.A."/>
            <person name="Nguyen N.H."/>
            <person name="Vilgalys R."/>
            <person name="Ruytinx J."/>
            <person name="Liao H.L."/>
            <person name="Branco S."/>
            <person name="Kuo A."/>
            <person name="LaButti K."/>
            <person name="Lipzen A."/>
            <person name="Andreopoulos W."/>
            <person name="Pangilinan J."/>
            <person name="Riley R."/>
            <person name="Hundley H."/>
            <person name="Na H."/>
            <person name="Barry K."/>
            <person name="Grigoriev I.V."/>
            <person name="Stajich J.E."/>
            <person name="Kennedy P.G."/>
        </authorList>
    </citation>
    <scope>NUCLEOTIDE SEQUENCE</scope>
    <source>
        <strain evidence="11">FC203</strain>
    </source>
</reference>
<evidence type="ECO:0000313" key="12">
    <source>
        <dbReference type="Proteomes" id="UP001195769"/>
    </source>
</evidence>
<evidence type="ECO:0000256" key="5">
    <source>
        <dbReference type="ARBA" id="ARBA00022525"/>
    </source>
</evidence>
<dbReference type="Proteomes" id="UP001195769">
    <property type="component" value="Unassembled WGS sequence"/>
</dbReference>
<feature type="chain" id="PRO_5041937929" description="beta-glucosidase" evidence="10">
    <location>
        <begin position="26"/>
        <end position="68"/>
    </location>
</feature>
<comment type="subcellular location">
    <subcellularLocation>
        <location evidence="2">Secreted</location>
    </subcellularLocation>
</comment>
<keyword evidence="6 10" id="KW-0732">Signal</keyword>
<proteinExistence type="inferred from homology"/>
<evidence type="ECO:0000256" key="1">
    <source>
        <dbReference type="ARBA" id="ARBA00000448"/>
    </source>
</evidence>